<gene>
    <name evidence="1" type="ORF">J0695_10530</name>
</gene>
<evidence type="ECO:0000313" key="1">
    <source>
        <dbReference type="EMBL" id="MBO0512243.1"/>
    </source>
</evidence>
<dbReference type="EMBL" id="JAFLRJ010000094">
    <property type="protein sequence ID" value="MBO0512243.1"/>
    <property type="molecule type" value="Genomic_DNA"/>
</dbReference>
<dbReference type="RefSeq" id="WP_206961636.1">
    <property type="nucleotide sequence ID" value="NZ_BAAAJJ010000001.1"/>
</dbReference>
<proteinExistence type="predicted"/>
<protein>
    <submittedName>
        <fullName evidence="1">Uncharacterized protein</fullName>
    </submittedName>
</protein>
<dbReference type="AlphaFoldDB" id="A0A939F5X3"/>
<organism evidence="1 2">
    <name type="scientific">Streptomyces beijiangensis</name>
    <dbReference type="NCBI Taxonomy" id="163361"/>
    <lineage>
        <taxon>Bacteria</taxon>
        <taxon>Bacillati</taxon>
        <taxon>Actinomycetota</taxon>
        <taxon>Actinomycetes</taxon>
        <taxon>Kitasatosporales</taxon>
        <taxon>Streptomycetaceae</taxon>
        <taxon>Streptomyces</taxon>
    </lineage>
</organism>
<dbReference type="Proteomes" id="UP000664167">
    <property type="component" value="Unassembled WGS sequence"/>
</dbReference>
<evidence type="ECO:0000313" key="2">
    <source>
        <dbReference type="Proteomes" id="UP000664167"/>
    </source>
</evidence>
<comment type="caution">
    <text evidence="1">The sequence shown here is derived from an EMBL/GenBank/DDBJ whole genome shotgun (WGS) entry which is preliminary data.</text>
</comment>
<name>A0A939F5X3_9ACTN</name>
<reference evidence="1" key="1">
    <citation type="submission" date="2021-03" db="EMBL/GenBank/DDBJ databases">
        <title>Streptomyces poriferae sp. nov., a novel marine sponge-derived Actinobacteria species with anti-MRSA activity.</title>
        <authorList>
            <person name="Sandoval-Powers M."/>
            <person name="Kralova S."/>
            <person name="Nguyen G.-S."/>
            <person name="Fawwal D."/>
            <person name="Degnes K."/>
            <person name="Klinkenberg G."/>
            <person name="Sletta H."/>
            <person name="Wentzel A."/>
            <person name="Liles M.R."/>
        </authorList>
    </citation>
    <scope>NUCLEOTIDE SEQUENCE</scope>
    <source>
        <strain evidence="1">DSM 41794</strain>
    </source>
</reference>
<keyword evidence="2" id="KW-1185">Reference proteome</keyword>
<sequence length="94" mass="9619">MTRTPTDRGVAFVKDQADGTHLVYVALGVASDGSPQEVFAVHRTTAGVSLSIDPAVAMVSKGGLRHTSEPVSVFGEGDSVKVVPTARGLGTLLA</sequence>
<accession>A0A939F5X3</accession>